<evidence type="ECO:0000256" key="1">
    <source>
        <dbReference type="SAM" id="MobiDB-lite"/>
    </source>
</evidence>
<feature type="region of interest" description="Disordered" evidence="1">
    <location>
        <begin position="505"/>
        <end position="549"/>
    </location>
</feature>
<feature type="region of interest" description="Disordered" evidence="1">
    <location>
        <begin position="177"/>
        <end position="491"/>
    </location>
</feature>
<organism evidence="2 3">
    <name type="scientific">Ampelomyces quisqualis</name>
    <name type="common">Powdery mildew agent</name>
    <dbReference type="NCBI Taxonomy" id="50730"/>
    <lineage>
        <taxon>Eukaryota</taxon>
        <taxon>Fungi</taxon>
        <taxon>Dikarya</taxon>
        <taxon>Ascomycota</taxon>
        <taxon>Pezizomycotina</taxon>
        <taxon>Dothideomycetes</taxon>
        <taxon>Pleosporomycetidae</taxon>
        <taxon>Pleosporales</taxon>
        <taxon>Pleosporineae</taxon>
        <taxon>Phaeosphaeriaceae</taxon>
        <taxon>Ampelomyces</taxon>
    </lineage>
</organism>
<dbReference type="Proteomes" id="UP000800096">
    <property type="component" value="Unassembled WGS sequence"/>
</dbReference>
<feature type="compositionally biased region" description="Basic residues" evidence="1">
    <location>
        <begin position="302"/>
        <end position="312"/>
    </location>
</feature>
<feature type="region of interest" description="Disordered" evidence="1">
    <location>
        <begin position="151"/>
        <end position="170"/>
    </location>
</feature>
<proteinExistence type="predicted"/>
<keyword evidence="3" id="KW-1185">Reference proteome</keyword>
<accession>A0A6A5QSG4</accession>
<protein>
    <submittedName>
        <fullName evidence="2">Uncharacterized protein</fullName>
    </submittedName>
</protein>
<feature type="compositionally biased region" description="Polar residues" evidence="1">
    <location>
        <begin position="507"/>
        <end position="520"/>
    </location>
</feature>
<feature type="compositionally biased region" description="Low complexity" evidence="1">
    <location>
        <begin position="51"/>
        <end position="71"/>
    </location>
</feature>
<feature type="compositionally biased region" description="Low complexity" evidence="1">
    <location>
        <begin position="220"/>
        <end position="235"/>
    </location>
</feature>
<feature type="compositionally biased region" description="Polar residues" evidence="1">
    <location>
        <begin position="538"/>
        <end position="549"/>
    </location>
</feature>
<feature type="compositionally biased region" description="Polar residues" evidence="1">
    <location>
        <begin position="184"/>
        <end position="194"/>
    </location>
</feature>
<feature type="compositionally biased region" description="Low complexity" evidence="1">
    <location>
        <begin position="198"/>
        <end position="207"/>
    </location>
</feature>
<name>A0A6A5QSG4_AMPQU</name>
<gene>
    <name evidence="2" type="ORF">BDU57DRAFT_511447</name>
</gene>
<evidence type="ECO:0000313" key="2">
    <source>
        <dbReference type="EMBL" id="KAF1918721.1"/>
    </source>
</evidence>
<evidence type="ECO:0000313" key="3">
    <source>
        <dbReference type="Proteomes" id="UP000800096"/>
    </source>
</evidence>
<feature type="compositionally biased region" description="Polar residues" evidence="1">
    <location>
        <begin position="260"/>
        <end position="274"/>
    </location>
</feature>
<dbReference type="AlphaFoldDB" id="A0A6A5QSG4"/>
<dbReference type="EMBL" id="ML979133">
    <property type="protein sequence ID" value="KAF1918721.1"/>
    <property type="molecule type" value="Genomic_DNA"/>
</dbReference>
<sequence length="836" mass="91414">MASAGTLPVESYQEAMWMLQQHNPQHVLLKGRTFVPPPGTAPHVLRRLGQEAAGRQHQQRQQYPQQRSPAPTANMIPTYARQSVRSQSTDPRAEAAYGQCLIDPRPAAPRAPSKVMGPPTPRATQRRPQAAEHPMSNIRIDAHSFAPSSASLSGYVRNPNGRSTAQLPLPSDYVPNLPIPAPSQAPSIGRTQGVSYMPHPSEVRSPSRPSPDAPKHGTRPLFSSLGPGPGPVFSPEFQSLSRPSPAAPNHGERPLFSRLSDGTGSTFIRHTTPASRKATPIPTTAPGSAPQMGMFAAPVSHRLSRQSKKARVRQQSILNSSNAQGDKAPVQQQPNGSHSASAQSKVVHRQHENMPLPSTTQSSNTRVQQQSTARPFSVQSDTGNLPQQHSQVKGDQGNATRFPQQKSVSRPSSVQSNIAHVQQQKSVSRPSSVQSNIAHVQQQKSVSRPSSVQSNIAHVQQQKSVSRPSSVQSNIAHVQQQKHTQVSGGEDNSAHFLQKNLARPSDAQDNTARVQQQQQHLPAKSDQGNRPIKEAHSRISQSDDGAKTTPTLEMMAGRALKVALAHGLLSPTQAIEKASKMRGYPVQQRRFIDRLREAIDAKKSHAQRAASATASRNHIIDLTASGGSSNKRKEPPTNIEQPTAKRQVVIDLTGSNEPVRKPQTQRKQQALTDMTNMPQQYPKLMDLDDESSTIHPLHSQATTQGVSLVDIAYGHDYHAFPVEPVKCMLDPPEAVLEGMRRRNAARKPDVYFAEPSIAAAYNAVRTGKVDLSYSGNNGGFIAPLEDKAWTDIERYTLREADGSLRARNEPTLSEEGAIVRYELMMHGLRYGWWPRR</sequence>
<reference evidence="2" key="1">
    <citation type="journal article" date="2020" name="Stud. Mycol.">
        <title>101 Dothideomycetes genomes: a test case for predicting lifestyles and emergence of pathogens.</title>
        <authorList>
            <person name="Haridas S."/>
            <person name="Albert R."/>
            <person name="Binder M."/>
            <person name="Bloem J."/>
            <person name="Labutti K."/>
            <person name="Salamov A."/>
            <person name="Andreopoulos B."/>
            <person name="Baker S."/>
            <person name="Barry K."/>
            <person name="Bills G."/>
            <person name="Bluhm B."/>
            <person name="Cannon C."/>
            <person name="Castanera R."/>
            <person name="Culley D."/>
            <person name="Daum C."/>
            <person name="Ezra D."/>
            <person name="Gonzalez J."/>
            <person name="Henrissat B."/>
            <person name="Kuo A."/>
            <person name="Liang C."/>
            <person name="Lipzen A."/>
            <person name="Lutzoni F."/>
            <person name="Magnuson J."/>
            <person name="Mondo S."/>
            <person name="Nolan M."/>
            <person name="Ohm R."/>
            <person name="Pangilinan J."/>
            <person name="Park H.-J."/>
            <person name="Ramirez L."/>
            <person name="Alfaro M."/>
            <person name="Sun H."/>
            <person name="Tritt A."/>
            <person name="Yoshinaga Y."/>
            <person name="Zwiers L.-H."/>
            <person name="Turgeon B."/>
            <person name="Goodwin S."/>
            <person name="Spatafora J."/>
            <person name="Crous P."/>
            <person name="Grigoriev I."/>
        </authorList>
    </citation>
    <scope>NUCLEOTIDE SEQUENCE</scope>
    <source>
        <strain evidence="2">HMLAC05119</strain>
    </source>
</reference>
<feature type="region of interest" description="Disordered" evidence="1">
    <location>
        <begin position="103"/>
        <end position="132"/>
    </location>
</feature>
<feature type="compositionally biased region" description="Polar residues" evidence="1">
    <location>
        <begin position="356"/>
        <end position="487"/>
    </location>
</feature>
<feature type="compositionally biased region" description="Polar residues" evidence="1">
    <location>
        <begin position="313"/>
        <end position="344"/>
    </location>
</feature>
<feature type="region of interest" description="Disordered" evidence="1">
    <location>
        <begin position="603"/>
        <end position="647"/>
    </location>
</feature>
<feature type="region of interest" description="Disordered" evidence="1">
    <location>
        <begin position="51"/>
        <end position="73"/>
    </location>
</feature>